<keyword evidence="11" id="KW-1015">Disulfide bond</keyword>
<accession>F6GSK6</accession>
<dbReference type="PaxDb" id="29760-VIT_17s0000g02410.t01"/>
<dbReference type="PROSITE" id="PS00108">
    <property type="entry name" value="PROTEIN_KINASE_ST"/>
    <property type="match status" value="1"/>
</dbReference>
<keyword evidence="19" id="KW-1185">Reference proteome</keyword>
<sequence>MNVKSVLLLISLLWLTTASTATPSMAKQNCQERCGDVTIPYPFGIGKDCYLNEWFAVNCNDSFNPPTPYLSHPELNLKLTFVSLAYQLVTVISPMAVYCQDHDRNRSTWKGIDLSKTPFFYSEGNALRVVGCANSVLITRQGTILAGCSSICDNSSSVLSNGCYGINCCKTTVPSNLDFYILNTTWSTNMGTELNCTYAAFGRNFILRGKSSGSGMEYEASSEGEMIWMIKESVEGSDCHKNTVPDGALGNHSYYSCSCPAYQEGNPYLPNGCQVVEVCANCKGRCLTRIDGRFFCDERSLASKFWILGISLGGGLLFLLLGGFWLYKVLRRRRKIKLREQFFQQQLLQHQMSSNEISIENTKIFTFNELKKASDNFNENRILGRGGQGTVYKGMLTDGRIVAIKKSKIVDESQYEQFINEIVILSQLNHRNIVKLLGCCLEIEVPLLVYEFISHGTLFQLIHDENNELPFSWERRLEIATEVAGALAYLHSASSTPIFHRDIKSKNILLDEKYRAKVADFGTSRSVSIDQTHLTTLVRGTFGYLDPEYFRTGQFTEKSDVYSFGIVLVELLTGQKPISSTRTEEERSLASYFILSIEETNLFDILDAQVVKEGGEEEIMAVVNVATQCLNLNGKKRPTMKEVALELERVKSHLPLHYLIPHNNFYRILENRNGLISIAKGVLTSDYYTGAKVLTNPTPPHHRTWLELGWPGGLLVRIGLGVASPS</sequence>
<keyword evidence="7" id="KW-0418">Kinase</keyword>
<proteinExistence type="predicted"/>
<dbReference type="GO" id="GO:0005886">
    <property type="term" value="C:plasma membrane"/>
    <property type="evidence" value="ECO:0000318"/>
    <property type="project" value="GO_Central"/>
</dbReference>
<feature type="domain" description="Protein kinase" evidence="17">
    <location>
        <begin position="377"/>
        <end position="660"/>
    </location>
</feature>
<keyword evidence="6" id="KW-0547">Nucleotide-binding</keyword>
<comment type="subcellular location">
    <subcellularLocation>
        <location evidence="1">Membrane</location>
        <topology evidence="1">Single-pass type I membrane protein</topology>
    </subcellularLocation>
</comment>
<evidence type="ECO:0000256" key="9">
    <source>
        <dbReference type="ARBA" id="ARBA00022989"/>
    </source>
</evidence>
<dbReference type="FunFam" id="1.10.510.10:FF:000084">
    <property type="entry name" value="Wall-associated receptor kinase 2"/>
    <property type="match status" value="1"/>
</dbReference>
<dbReference type="InterPro" id="IPR011009">
    <property type="entry name" value="Kinase-like_dom_sf"/>
</dbReference>
<dbReference type="eggNOG" id="ENOG502RMXX">
    <property type="taxonomic scope" value="Eukaryota"/>
</dbReference>
<keyword evidence="10 15" id="KW-0472">Membrane</keyword>
<dbReference type="Pfam" id="PF13947">
    <property type="entry name" value="GUB_WAK_bind"/>
    <property type="match status" value="1"/>
</dbReference>
<gene>
    <name evidence="18" type="ordered locus">VIT_17s0000g02410</name>
</gene>
<keyword evidence="9 15" id="KW-1133">Transmembrane helix</keyword>
<dbReference type="CDD" id="cd14066">
    <property type="entry name" value="STKc_IRAK"/>
    <property type="match status" value="1"/>
</dbReference>
<keyword evidence="12" id="KW-0325">Glycoprotein</keyword>
<evidence type="ECO:0000256" key="6">
    <source>
        <dbReference type="ARBA" id="ARBA00022741"/>
    </source>
</evidence>
<keyword evidence="2" id="KW-0723">Serine/threonine-protein kinase</keyword>
<dbReference type="Proteomes" id="UP000009183">
    <property type="component" value="Chromosome 17"/>
</dbReference>
<dbReference type="AlphaFoldDB" id="F6GSK6"/>
<dbReference type="InterPro" id="IPR000719">
    <property type="entry name" value="Prot_kinase_dom"/>
</dbReference>
<dbReference type="FunFam" id="3.30.200.20:FF:000043">
    <property type="entry name" value="Wall-associated receptor kinase 2"/>
    <property type="match status" value="1"/>
</dbReference>
<evidence type="ECO:0000256" key="5">
    <source>
        <dbReference type="ARBA" id="ARBA00022729"/>
    </source>
</evidence>
<dbReference type="InterPro" id="IPR008271">
    <property type="entry name" value="Ser/Thr_kinase_AS"/>
</dbReference>
<evidence type="ECO:0000256" key="8">
    <source>
        <dbReference type="ARBA" id="ARBA00022840"/>
    </source>
</evidence>
<feature type="chain" id="PRO_5003335079" description="Protein kinase domain-containing protein" evidence="16">
    <location>
        <begin position="22"/>
        <end position="726"/>
    </location>
</feature>
<evidence type="ECO:0000256" key="7">
    <source>
        <dbReference type="ARBA" id="ARBA00022777"/>
    </source>
</evidence>
<dbReference type="PROSITE" id="PS50011">
    <property type="entry name" value="PROTEIN_KINASE_DOM"/>
    <property type="match status" value="1"/>
</dbReference>
<reference evidence="19" key="1">
    <citation type="journal article" date="2007" name="Nature">
        <title>The grapevine genome sequence suggests ancestral hexaploidization in major angiosperm phyla.</title>
        <authorList>
            <consortium name="The French-Italian Public Consortium for Grapevine Genome Characterization."/>
            <person name="Jaillon O."/>
            <person name="Aury J.-M."/>
            <person name="Noel B."/>
            <person name="Policriti A."/>
            <person name="Clepet C."/>
            <person name="Casagrande A."/>
            <person name="Choisne N."/>
            <person name="Aubourg S."/>
            <person name="Vitulo N."/>
            <person name="Jubin C."/>
            <person name="Vezzi A."/>
            <person name="Legeai F."/>
            <person name="Hugueney P."/>
            <person name="Dasilva C."/>
            <person name="Horner D."/>
            <person name="Mica E."/>
            <person name="Jublot D."/>
            <person name="Poulain J."/>
            <person name="Bruyere C."/>
            <person name="Billault A."/>
            <person name="Segurens B."/>
            <person name="Gouyvenoux M."/>
            <person name="Ugarte E."/>
            <person name="Cattonaro F."/>
            <person name="Anthouard V."/>
            <person name="Vico V."/>
            <person name="Del Fabbro C."/>
            <person name="Alaux M."/>
            <person name="Di Gaspero G."/>
            <person name="Dumas V."/>
            <person name="Felice N."/>
            <person name="Paillard S."/>
            <person name="Juman I."/>
            <person name="Moroldo M."/>
            <person name="Scalabrin S."/>
            <person name="Canaguier A."/>
            <person name="Le Clainche I."/>
            <person name="Malacrida G."/>
            <person name="Durand E."/>
            <person name="Pesole G."/>
            <person name="Laucou V."/>
            <person name="Chatelet P."/>
            <person name="Merdinoglu D."/>
            <person name="Delledonne M."/>
            <person name="Pezzotti M."/>
            <person name="Lecharny A."/>
            <person name="Scarpelli C."/>
            <person name="Artiguenave F."/>
            <person name="Pe M.E."/>
            <person name="Valle G."/>
            <person name="Morgante M."/>
            <person name="Caboche M."/>
            <person name="Adam-Blondon A.-F."/>
            <person name="Weissenbach J."/>
            <person name="Quetier F."/>
            <person name="Wincker P."/>
        </authorList>
    </citation>
    <scope>NUCLEOTIDE SEQUENCE [LARGE SCALE GENOMIC DNA]</scope>
    <source>
        <strain evidence="19">cv. Pinot noir / PN40024</strain>
    </source>
</reference>
<organism evidence="18 19">
    <name type="scientific">Vitis vinifera</name>
    <name type="common">Grape</name>
    <dbReference type="NCBI Taxonomy" id="29760"/>
    <lineage>
        <taxon>Eukaryota</taxon>
        <taxon>Viridiplantae</taxon>
        <taxon>Streptophyta</taxon>
        <taxon>Embryophyta</taxon>
        <taxon>Tracheophyta</taxon>
        <taxon>Spermatophyta</taxon>
        <taxon>Magnoliopsida</taxon>
        <taxon>eudicotyledons</taxon>
        <taxon>Gunneridae</taxon>
        <taxon>Pentapetalae</taxon>
        <taxon>rosids</taxon>
        <taxon>Vitales</taxon>
        <taxon>Vitaceae</taxon>
        <taxon>Viteae</taxon>
        <taxon>Vitis</taxon>
    </lineage>
</organism>
<dbReference type="Gene3D" id="1.10.510.10">
    <property type="entry name" value="Transferase(Phosphotransferase) domain 1"/>
    <property type="match status" value="1"/>
</dbReference>
<dbReference type="InterPro" id="IPR025287">
    <property type="entry name" value="WAK_GUB"/>
</dbReference>
<dbReference type="STRING" id="29760.F6GSK6"/>
<dbReference type="SUPFAM" id="SSF56112">
    <property type="entry name" value="Protein kinase-like (PK-like)"/>
    <property type="match status" value="1"/>
</dbReference>
<evidence type="ECO:0000256" key="13">
    <source>
        <dbReference type="ARBA" id="ARBA00047558"/>
    </source>
</evidence>
<feature type="signal peptide" evidence="16">
    <location>
        <begin position="1"/>
        <end position="21"/>
    </location>
</feature>
<evidence type="ECO:0000313" key="19">
    <source>
        <dbReference type="Proteomes" id="UP000009183"/>
    </source>
</evidence>
<evidence type="ECO:0000256" key="10">
    <source>
        <dbReference type="ARBA" id="ARBA00023136"/>
    </source>
</evidence>
<evidence type="ECO:0000256" key="15">
    <source>
        <dbReference type="SAM" id="Phobius"/>
    </source>
</evidence>
<dbReference type="PANTHER" id="PTHR27005:SF515">
    <property type="entry name" value="WALL-ASSOCIATED RECEPTOR KINASE-LIKE 10-RELATED"/>
    <property type="match status" value="1"/>
</dbReference>
<dbReference type="SMART" id="SM00220">
    <property type="entry name" value="S_TKc"/>
    <property type="match status" value="1"/>
</dbReference>
<evidence type="ECO:0000256" key="3">
    <source>
        <dbReference type="ARBA" id="ARBA00022679"/>
    </source>
</evidence>
<evidence type="ECO:0000256" key="14">
    <source>
        <dbReference type="ARBA" id="ARBA00047951"/>
    </source>
</evidence>
<protein>
    <recommendedName>
        <fullName evidence="17">Protein kinase domain-containing protein</fullName>
    </recommendedName>
</protein>
<dbReference type="FunCoup" id="F6GSK6">
    <property type="interactions" value="481"/>
</dbReference>
<comment type="catalytic activity">
    <reaction evidence="13">
        <text>L-seryl-[protein] + ATP = O-phospho-L-seryl-[protein] + ADP + H(+)</text>
        <dbReference type="Rhea" id="RHEA:17989"/>
        <dbReference type="Rhea" id="RHEA-COMP:9863"/>
        <dbReference type="Rhea" id="RHEA-COMP:11604"/>
        <dbReference type="ChEBI" id="CHEBI:15378"/>
        <dbReference type="ChEBI" id="CHEBI:29999"/>
        <dbReference type="ChEBI" id="CHEBI:30616"/>
        <dbReference type="ChEBI" id="CHEBI:83421"/>
        <dbReference type="ChEBI" id="CHEBI:456216"/>
    </reaction>
</comment>
<dbReference type="OrthoDB" id="4062651at2759"/>
<evidence type="ECO:0000256" key="16">
    <source>
        <dbReference type="SAM" id="SignalP"/>
    </source>
</evidence>
<dbReference type="GO" id="GO:0007166">
    <property type="term" value="P:cell surface receptor signaling pathway"/>
    <property type="evidence" value="ECO:0000318"/>
    <property type="project" value="GO_Central"/>
</dbReference>
<dbReference type="GO" id="GO:0004674">
    <property type="term" value="F:protein serine/threonine kinase activity"/>
    <property type="evidence" value="ECO:0007669"/>
    <property type="project" value="UniProtKB-KW"/>
</dbReference>
<comment type="catalytic activity">
    <reaction evidence="14">
        <text>L-threonyl-[protein] + ATP = O-phospho-L-threonyl-[protein] + ADP + H(+)</text>
        <dbReference type="Rhea" id="RHEA:46608"/>
        <dbReference type="Rhea" id="RHEA-COMP:11060"/>
        <dbReference type="Rhea" id="RHEA-COMP:11605"/>
        <dbReference type="ChEBI" id="CHEBI:15378"/>
        <dbReference type="ChEBI" id="CHEBI:30013"/>
        <dbReference type="ChEBI" id="CHEBI:30616"/>
        <dbReference type="ChEBI" id="CHEBI:61977"/>
        <dbReference type="ChEBI" id="CHEBI:456216"/>
    </reaction>
</comment>
<dbReference type="PANTHER" id="PTHR27005">
    <property type="entry name" value="WALL-ASSOCIATED RECEPTOR KINASE-LIKE 21"/>
    <property type="match status" value="1"/>
</dbReference>
<keyword evidence="3" id="KW-0808">Transferase</keyword>
<dbReference type="Gene3D" id="3.30.200.20">
    <property type="entry name" value="Phosphorylase Kinase, domain 1"/>
    <property type="match status" value="1"/>
</dbReference>
<dbReference type="EMBL" id="FN594950">
    <property type="protein sequence ID" value="CCB43279.1"/>
    <property type="molecule type" value="Genomic_DNA"/>
</dbReference>
<evidence type="ECO:0000313" key="18">
    <source>
        <dbReference type="EMBL" id="CCB43279.1"/>
    </source>
</evidence>
<keyword evidence="5 16" id="KW-0732">Signal</keyword>
<dbReference type="Pfam" id="PF00069">
    <property type="entry name" value="Pkinase"/>
    <property type="match status" value="1"/>
</dbReference>
<evidence type="ECO:0000256" key="12">
    <source>
        <dbReference type="ARBA" id="ARBA00023180"/>
    </source>
</evidence>
<dbReference type="InterPro" id="IPR045274">
    <property type="entry name" value="WAK-like"/>
</dbReference>
<evidence type="ECO:0000256" key="4">
    <source>
        <dbReference type="ARBA" id="ARBA00022692"/>
    </source>
</evidence>
<dbReference type="GO" id="GO:0005524">
    <property type="term" value="F:ATP binding"/>
    <property type="evidence" value="ECO:0007669"/>
    <property type="project" value="UniProtKB-KW"/>
</dbReference>
<dbReference type="InParanoid" id="F6GSK6"/>
<keyword evidence="4 15" id="KW-0812">Transmembrane</keyword>
<dbReference type="HOGENOM" id="CLU_000288_43_5_1"/>
<name>F6GSK6_VITVI</name>
<evidence type="ECO:0000256" key="1">
    <source>
        <dbReference type="ARBA" id="ARBA00004479"/>
    </source>
</evidence>
<evidence type="ECO:0000259" key="17">
    <source>
        <dbReference type="PROSITE" id="PS50011"/>
    </source>
</evidence>
<dbReference type="ExpressionAtlas" id="F6GSK6">
    <property type="expression patterns" value="baseline and differential"/>
</dbReference>
<keyword evidence="8" id="KW-0067">ATP-binding</keyword>
<feature type="transmembrane region" description="Helical" evidence="15">
    <location>
        <begin position="305"/>
        <end position="327"/>
    </location>
</feature>
<dbReference type="GO" id="GO:0030247">
    <property type="term" value="F:polysaccharide binding"/>
    <property type="evidence" value="ECO:0007669"/>
    <property type="project" value="InterPro"/>
</dbReference>
<evidence type="ECO:0000256" key="2">
    <source>
        <dbReference type="ARBA" id="ARBA00022527"/>
    </source>
</evidence>
<evidence type="ECO:0000256" key="11">
    <source>
        <dbReference type="ARBA" id="ARBA00023157"/>
    </source>
</evidence>